<dbReference type="RefSeq" id="XP_073560177.1">
    <property type="nucleotide sequence ID" value="XM_073701376.1"/>
</dbReference>
<feature type="signal peptide" evidence="2">
    <location>
        <begin position="1"/>
        <end position="17"/>
    </location>
</feature>
<organism evidence="3 4">
    <name type="scientific">Trichoderma ghanense</name>
    <dbReference type="NCBI Taxonomy" id="65468"/>
    <lineage>
        <taxon>Eukaryota</taxon>
        <taxon>Fungi</taxon>
        <taxon>Dikarya</taxon>
        <taxon>Ascomycota</taxon>
        <taxon>Pezizomycotina</taxon>
        <taxon>Sordariomycetes</taxon>
        <taxon>Hypocreomycetidae</taxon>
        <taxon>Hypocreales</taxon>
        <taxon>Hypocreaceae</taxon>
        <taxon>Trichoderma</taxon>
    </lineage>
</organism>
<dbReference type="Proteomes" id="UP001642720">
    <property type="component" value="Unassembled WGS sequence"/>
</dbReference>
<protein>
    <submittedName>
        <fullName evidence="3">Uncharacterized protein</fullName>
    </submittedName>
</protein>
<evidence type="ECO:0000256" key="1">
    <source>
        <dbReference type="SAM" id="MobiDB-lite"/>
    </source>
</evidence>
<keyword evidence="4" id="KW-1185">Reference proteome</keyword>
<proteinExistence type="predicted"/>
<name>A0ABY2H745_9HYPO</name>
<gene>
    <name evidence="3" type="ORF">CCMA1212_004057</name>
</gene>
<comment type="caution">
    <text evidence="3">The sequence shown here is derived from an EMBL/GenBank/DDBJ whole genome shotgun (WGS) entry which is preliminary data.</text>
</comment>
<reference evidence="3 4" key="1">
    <citation type="submission" date="2018-01" db="EMBL/GenBank/DDBJ databases">
        <title>Genome characterization of the sugarcane-associated fungus Trichoderma ghanense CCMA-1212 and their application in lignocelulose bioconversion.</title>
        <authorList>
            <person name="Steindorff A.S."/>
            <person name="Mendes T.D."/>
            <person name="Vilela E.S.D."/>
            <person name="Rodrigues D.S."/>
            <person name="Formighieri E.F."/>
            <person name="Melo I.S."/>
            <person name="Favaro L.C.L."/>
        </authorList>
    </citation>
    <scope>NUCLEOTIDE SEQUENCE [LARGE SCALE GENOMIC DNA]</scope>
    <source>
        <strain evidence="3 4">CCMA-1212</strain>
    </source>
</reference>
<evidence type="ECO:0000313" key="4">
    <source>
        <dbReference type="Proteomes" id="UP001642720"/>
    </source>
</evidence>
<accession>A0ABY2H745</accession>
<keyword evidence="2" id="KW-0732">Signal</keyword>
<evidence type="ECO:0000313" key="3">
    <source>
        <dbReference type="EMBL" id="TFB03976.1"/>
    </source>
</evidence>
<feature type="compositionally biased region" description="Low complexity" evidence="1">
    <location>
        <begin position="97"/>
        <end position="114"/>
    </location>
</feature>
<dbReference type="GeneID" id="300575826"/>
<dbReference type="EMBL" id="PPTA01000004">
    <property type="protein sequence ID" value="TFB03976.1"/>
    <property type="molecule type" value="Genomic_DNA"/>
</dbReference>
<evidence type="ECO:0000256" key="2">
    <source>
        <dbReference type="SAM" id="SignalP"/>
    </source>
</evidence>
<sequence>MAATTFLCFNLHQPTLLFLLLAPRYRRLSPWTSPPRRCPHKGPQHRFLALGSHSPGHRTRISKTPCHRALHPVLDLPLCGSGTNRPFPAPHHSEARSYLNSAPSSSSSPSAGSSLSIHSSHDLLPAIQVRVVIDIAHNSLPPSSKNSRFPLPQESAGCVASYSCFAASCALPVFPAAPPRHSAWGIYPKGATCIRATFLPPHQPVAGWHCSTGSDRPLACALGCSSHP</sequence>
<feature type="chain" id="PRO_5047232623" evidence="2">
    <location>
        <begin position="18"/>
        <end position="228"/>
    </location>
</feature>
<feature type="region of interest" description="Disordered" evidence="1">
    <location>
        <begin position="90"/>
        <end position="114"/>
    </location>
</feature>